<sequence length="347" mass="38725">MISFEIRAAVTGDEEQLLDVARHLNSVNLPNNRDAIHEIVAESHKSFSGAITDPRLRQYVFVLVDLTKGGKGTIVGTSMIIAQLGRRGIPYIFFDVLDEEKYSATIDKHFHHTVLRIGYSYNGPTEIGGLVLMPGYRQGPERLGTMISYVRFLYMAARPELFQEEILAELMPPLEPDGTSHLWEALGRKFTDMSYAEADLLSKKNKEFIKGLFPEGTLYASLLPDDAQRVIGKVGAQTRGVEKLLRRIGFRYAHRVDPFDGGPHFTARMDEISLVSDTRRAKAGRPFAPGPSDPKGIVALERPDAPYFRAVTASFRDEGARGLAIAEDAWQHLDLHPLAPLWVLPMP</sequence>
<dbReference type="OrthoDB" id="21121at2"/>
<accession>A0A150QK30</accession>
<evidence type="ECO:0000313" key="4">
    <source>
        <dbReference type="EMBL" id="KYF68303.1"/>
    </source>
</evidence>
<dbReference type="InterPro" id="IPR007041">
    <property type="entry name" value="Arg_succinylTrfase_AstA/AruG"/>
</dbReference>
<gene>
    <name evidence="4" type="ORF">BE15_10890</name>
</gene>
<proteinExistence type="predicted"/>
<dbReference type="SUPFAM" id="SSF55729">
    <property type="entry name" value="Acyl-CoA N-acyltransferases (Nat)"/>
    <property type="match status" value="1"/>
</dbReference>
<evidence type="ECO:0000313" key="5">
    <source>
        <dbReference type="Proteomes" id="UP000075260"/>
    </source>
</evidence>
<dbReference type="InterPro" id="IPR016181">
    <property type="entry name" value="Acyl_CoA_acyltransferase"/>
</dbReference>
<dbReference type="Pfam" id="PF04958">
    <property type="entry name" value="AstA"/>
    <property type="match status" value="1"/>
</dbReference>
<keyword evidence="3" id="KW-0012">Acyltransferase</keyword>
<dbReference type="GO" id="GO:0006527">
    <property type="term" value="P:L-arginine catabolic process"/>
    <property type="evidence" value="ECO:0007669"/>
    <property type="project" value="InterPro"/>
</dbReference>
<dbReference type="GO" id="GO:0008791">
    <property type="term" value="F:arginine N-succinyltransferase activity"/>
    <property type="evidence" value="ECO:0007669"/>
    <property type="project" value="InterPro"/>
</dbReference>
<dbReference type="PANTHER" id="PTHR30420">
    <property type="entry name" value="N-SUCCINYLARGININE DIHYDROLASE"/>
    <property type="match status" value="1"/>
</dbReference>
<protein>
    <submittedName>
        <fullName evidence="4">Arginine N-succinyltransferase</fullName>
    </submittedName>
</protein>
<dbReference type="EMBL" id="JEMA01000581">
    <property type="protein sequence ID" value="KYF68303.1"/>
    <property type="molecule type" value="Genomic_DNA"/>
</dbReference>
<evidence type="ECO:0000256" key="3">
    <source>
        <dbReference type="ARBA" id="ARBA00023315"/>
    </source>
</evidence>
<reference evidence="4 5" key="1">
    <citation type="submission" date="2014-02" db="EMBL/GenBank/DDBJ databases">
        <title>The small core and large imbalanced accessory genome model reveals a collaborative survival strategy of Sorangium cellulosum strains in nature.</title>
        <authorList>
            <person name="Han K."/>
            <person name="Peng R."/>
            <person name="Blom J."/>
            <person name="Li Y.-Z."/>
        </authorList>
    </citation>
    <scope>NUCLEOTIDE SEQUENCE [LARGE SCALE GENOMIC DNA]</scope>
    <source>
        <strain evidence="4 5">So0008-312</strain>
    </source>
</reference>
<dbReference type="RefSeq" id="WP_061609223.1">
    <property type="nucleotide sequence ID" value="NZ_CP162579.1"/>
</dbReference>
<evidence type="ECO:0000256" key="2">
    <source>
        <dbReference type="ARBA" id="ARBA00022679"/>
    </source>
</evidence>
<keyword evidence="2 4" id="KW-0808">Transferase</keyword>
<comment type="caution">
    <text evidence="4">The sequence shown here is derived from an EMBL/GenBank/DDBJ whole genome shotgun (WGS) entry which is preliminary data.</text>
</comment>
<name>A0A150QK30_SORCE</name>
<dbReference type="AlphaFoldDB" id="A0A150QK30"/>
<evidence type="ECO:0000256" key="1">
    <source>
        <dbReference type="ARBA" id="ARBA00022503"/>
    </source>
</evidence>
<keyword evidence="1" id="KW-0056">Arginine metabolism</keyword>
<organism evidence="4 5">
    <name type="scientific">Sorangium cellulosum</name>
    <name type="common">Polyangium cellulosum</name>
    <dbReference type="NCBI Taxonomy" id="56"/>
    <lineage>
        <taxon>Bacteria</taxon>
        <taxon>Pseudomonadati</taxon>
        <taxon>Myxococcota</taxon>
        <taxon>Polyangia</taxon>
        <taxon>Polyangiales</taxon>
        <taxon>Polyangiaceae</taxon>
        <taxon>Sorangium</taxon>
    </lineage>
</organism>
<dbReference type="PANTHER" id="PTHR30420:SF1">
    <property type="entry name" value="ARGININE N-SUCCINYLTRANSFERASE"/>
    <property type="match status" value="1"/>
</dbReference>
<dbReference type="Proteomes" id="UP000075260">
    <property type="component" value="Unassembled WGS sequence"/>
</dbReference>